<evidence type="ECO:0000313" key="3">
    <source>
        <dbReference type="Proteomes" id="UP001163156"/>
    </source>
</evidence>
<evidence type="ECO:0000256" key="1">
    <source>
        <dbReference type="SAM" id="Phobius"/>
    </source>
</evidence>
<keyword evidence="1" id="KW-0472">Membrane</keyword>
<name>A0ABY6ML98_9BACT</name>
<keyword evidence="1" id="KW-0812">Transmembrane</keyword>
<dbReference type="RefSeq" id="WP_264811260.1">
    <property type="nucleotide sequence ID" value="NZ_CP110226.1"/>
</dbReference>
<keyword evidence="1" id="KW-1133">Transmembrane helix</keyword>
<gene>
    <name evidence="2" type="ORF">OM944_08600</name>
</gene>
<dbReference type="Proteomes" id="UP001163156">
    <property type="component" value="Chromosome"/>
</dbReference>
<evidence type="ECO:0000313" key="2">
    <source>
        <dbReference type="EMBL" id="UZD24548.1"/>
    </source>
</evidence>
<protein>
    <submittedName>
        <fullName evidence="2">Uncharacterized protein</fullName>
    </submittedName>
</protein>
<accession>A0ABY6ML98</accession>
<reference evidence="2" key="1">
    <citation type="submission" date="2022-10" db="EMBL/GenBank/DDBJ databases">
        <title>Algoriphagus sp. a novel bacteria isolate from halophytes salicornia europaea.</title>
        <authorList>
            <person name="Peng Y."/>
            <person name="Jiang L."/>
            <person name="Lee J."/>
        </authorList>
    </citation>
    <scope>NUCLEOTIDE SEQUENCE</scope>
    <source>
        <strain evidence="2">TR-M5</strain>
    </source>
</reference>
<sequence>MGAGVNFVLIKYISTIPIESIKGSMKRSNQFEQTVKIAKPLRMTGSILFMILMLMWLDVLEFEYEGYYSLLVMAVLLTYVVWAMIFYTKQLKSQD</sequence>
<organism evidence="2 3">
    <name type="scientific">Algoriphagus halophytocola</name>
    <dbReference type="NCBI Taxonomy" id="2991499"/>
    <lineage>
        <taxon>Bacteria</taxon>
        <taxon>Pseudomonadati</taxon>
        <taxon>Bacteroidota</taxon>
        <taxon>Cytophagia</taxon>
        <taxon>Cytophagales</taxon>
        <taxon>Cyclobacteriaceae</taxon>
        <taxon>Algoriphagus</taxon>
    </lineage>
</organism>
<feature type="transmembrane region" description="Helical" evidence="1">
    <location>
        <begin position="41"/>
        <end position="60"/>
    </location>
</feature>
<feature type="transmembrane region" description="Helical" evidence="1">
    <location>
        <begin position="66"/>
        <end position="87"/>
    </location>
</feature>
<keyword evidence="3" id="KW-1185">Reference proteome</keyword>
<dbReference type="EMBL" id="CP110226">
    <property type="protein sequence ID" value="UZD24548.1"/>
    <property type="molecule type" value="Genomic_DNA"/>
</dbReference>
<proteinExistence type="predicted"/>